<name>A0A8E2JTK3_9PEZI</name>
<dbReference type="InterPro" id="IPR014017">
    <property type="entry name" value="DNA_helicase_UvrD-like_C"/>
</dbReference>
<feature type="region of interest" description="Disordered" evidence="6">
    <location>
        <begin position="234"/>
        <end position="253"/>
    </location>
</feature>
<dbReference type="Proteomes" id="UP000250140">
    <property type="component" value="Unassembled WGS sequence"/>
</dbReference>
<dbReference type="InterPro" id="IPR011990">
    <property type="entry name" value="TPR-like_helical_dom_sf"/>
</dbReference>
<organism evidence="8 9">
    <name type="scientific">Glonium stellatum</name>
    <dbReference type="NCBI Taxonomy" id="574774"/>
    <lineage>
        <taxon>Eukaryota</taxon>
        <taxon>Fungi</taxon>
        <taxon>Dikarya</taxon>
        <taxon>Ascomycota</taxon>
        <taxon>Pezizomycotina</taxon>
        <taxon>Dothideomycetes</taxon>
        <taxon>Pleosporomycetidae</taxon>
        <taxon>Gloniales</taxon>
        <taxon>Gloniaceae</taxon>
        <taxon>Glonium</taxon>
    </lineage>
</organism>
<dbReference type="GO" id="GO:0016787">
    <property type="term" value="F:hydrolase activity"/>
    <property type="evidence" value="ECO:0007669"/>
    <property type="project" value="UniProtKB-UniRule"/>
</dbReference>
<feature type="binding site" evidence="5">
    <location>
        <begin position="553"/>
        <end position="560"/>
    </location>
    <ligand>
        <name>ATP</name>
        <dbReference type="ChEBI" id="CHEBI:30616"/>
    </ligand>
</feature>
<keyword evidence="1 5" id="KW-0547">Nucleotide-binding</keyword>
<keyword evidence="9" id="KW-1185">Reference proteome</keyword>
<dbReference type="InterPro" id="IPR014016">
    <property type="entry name" value="UvrD-like_ATP-bd"/>
</dbReference>
<evidence type="ECO:0000313" key="9">
    <source>
        <dbReference type="Proteomes" id="UP000250140"/>
    </source>
</evidence>
<dbReference type="Gene3D" id="1.25.40.10">
    <property type="entry name" value="Tetratricopeptide repeat domain"/>
    <property type="match status" value="1"/>
</dbReference>
<dbReference type="Gene3D" id="3.40.50.300">
    <property type="entry name" value="P-loop containing nucleotide triphosphate hydrolases"/>
    <property type="match status" value="2"/>
</dbReference>
<reference evidence="8 9" key="1">
    <citation type="journal article" date="2016" name="Nat. Commun.">
        <title>Ectomycorrhizal ecology is imprinted in the genome of the dominant symbiotic fungus Cenococcum geophilum.</title>
        <authorList>
            <consortium name="DOE Joint Genome Institute"/>
            <person name="Peter M."/>
            <person name="Kohler A."/>
            <person name="Ohm R.A."/>
            <person name="Kuo A."/>
            <person name="Krutzmann J."/>
            <person name="Morin E."/>
            <person name="Arend M."/>
            <person name="Barry K.W."/>
            <person name="Binder M."/>
            <person name="Choi C."/>
            <person name="Clum A."/>
            <person name="Copeland A."/>
            <person name="Grisel N."/>
            <person name="Haridas S."/>
            <person name="Kipfer T."/>
            <person name="LaButti K."/>
            <person name="Lindquist E."/>
            <person name="Lipzen A."/>
            <person name="Maire R."/>
            <person name="Meier B."/>
            <person name="Mihaltcheva S."/>
            <person name="Molinier V."/>
            <person name="Murat C."/>
            <person name="Poggeler S."/>
            <person name="Quandt C.A."/>
            <person name="Sperisen C."/>
            <person name="Tritt A."/>
            <person name="Tisserant E."/>
            <person name="Crous P.W."/>
            <person name="Henrissat B."/>
            <person name="Nehls U."/>
            <person name="Egli S."/>
            <person name="Spatafora J.W."/>
            <person name="Grigoriev I.V."/>
            <person name="Martin F.M."/>
        </authorList>
    </citation>
    <scope>NUCLEOTIDE SEQUENCE [LARGE SCALE GENOMIC DNA]</scope>
    <source>
        <strain evidence="8 9">CBS 207.34</strain>
    </source>
</reference>
<evidence type="ECO:0000256" key="2">
    <source>
        <dbReference type="ARBA" id="ARBA00022801"/>
    </source>
</evidence>
<evidence type="ECO:0000256" key="4">
    <source>
        <dbReference type="ARBA" id="ARBA00022840"/>
    </source>
</evidence>
<evidence type="ECO:0000256" key="6">
    <source>
        <dbReference type="SAM" id="MobiDB-lite"/>
    </source>
</evidence>
<dbReference type="PANTHER" id="PTHR21529:SF4">
    <property type="entry name" value="TPR AND ANKYRIN REPEAT-CONTAINING PROTEIN 1"/>
    <property type="match status" value="1"/>
</dbReference>
<evidence type="ECO:0000313" key="8">
    <source>
        <dbReference type="EMBL" id="OCL09185.1"/>
    </source>
</evidence>
<protein>
    <recommendedName>
        <fullName evidence="7">UvrD-like helicase ATP-binding domain-containing protein</fullName>
    </recommendedName>
</protein>
<dbReference type="GO" id="GO:0004386">
    <property type="term" value="F:helicase activity"/>
    <property type="evidence" value="ECO:0007669"/>
    <property type="project" value="UniProtKB-UniRule"/>
</dbReference>
<keyword evidence="2 5" id="KW-0378">Hydrolase</keyword>
<dbReference type="PROSITE" id="PS51198">
    <property type="entry name" value="UVRD_HELICASE_ATP_BIND"/>
    <property type="match status" value="1"/>
</dbReference>
<dbReference type="InterPro" id="IPR027417">
    <property type="entry name" value="P-loop_NTPase"/>
</dbReference>
<dbReference type="SUPFAM" id="SSF52540">
    <property type="entry name" value="P-loop containing nucleoside triphosphate hydrolases"/>
    <property type="match status" value="1"/>
</dbReference>
<dbReference type="Pfam" id="PF13361">
    <property type="entry name" value="UvrD_C"/>
    <property type="match status" value="1"/>
</dbReference>
<accession>A0A8E2JTK3</accession>
<dbReference type="EMBL" id="KV749492">
    <property type="protein sequence ID" value="OCL09185.1"/>
    <property type="molecule type" value="Genomic_DNA"/>
</dbReference>
<keyword evidence="3 5" id="KW-0347">Helicase</keyword>
<evidence type="ECO:0000256" key="1">
    <source>
        <dbReference type="ARBA" id="ARBA00022741"/>
    </source>
</evidence>
<keyword evidence="4 5" id="KW-0067">ATP-binding</keyword>
<dbReference type="PANTHER" id="PTHR21529">
    <property type="entry name" value="MAMMARY TURMOR VIRUS RECEPTOR HOMOLOG 1, 2 MTVR1, 2"/>
    <property type="match status" value="1"/>
</dbReference>
<evidence type="ECO:0000259" key="7">
    <source>
        <dbReference type="PROSITE" id="PS51198"/>
    </source>
</evidence>
<sequence>MSKRSSLSTLLLSDGEPTFALYDDVIESVTENPEQISALLSDNIRDRILIYITTRGDRLIHIFYLLHFRRLTTGRIAAQIISLLLSLVPSLYELVDEATLLKLIVYALCAVLPCYPPTLGNLVTVIADCGNLIERLTSDRSCSEVIRDWARSSRSTIRDAATLEMWTRRVVEMTSSCTSDHGVGEEIQRWSALMSLKSSLLELEHMHAQQTSKSQYQSSNSNLPLLAGMTQLAKDDKKTHRGRQQNPNDRLPDLKDDVVELLGTFDLPVPVSCRMLRNTIERLETEETVAILCAAVATFPCRLCNEAARHVSRPTGAANSATRDEDAEAAQKPGLDVLGKRMGNWKVLLSKQALKSIQDLNHSGAFSPVKAKLIDLASGCWDWNLAGSEPQRKRMKLPLAWTKCGQKLSILWQVDVGFDEETEAEQQVVKVWEIGTSSEISQAIDRVVVLQKYYSANLIRRCRKRPLTVAEKLIPTRFPGPPDSTAPALREPKPDIRAVDKDIIEMSNKFYALTEPVIRSVLANDMTAEFPYDLSEDEARVIRHFKTASLILGRSGTGKTTCLVFSLVGKYVARKAVTGERPVRQVLLTRSSFLSDKLRAYTKKLIETLTSKSLNLEQLPEDEDPFLDTGGDDLAGDTVFTLSDESFPLICTFDQFLRILENTVRVMDRKDFSNPTVAERCYISTGSSRRGTRTMRHRKPQLVDFHAFQLDYWPKFPGRLTKGLPIELVFAEIMGVIKGSASSRTSLAPLRREEYFTRSCRLAPAFAQASDRASVYEIFEMYEALKVGWGDVDYVDRVVRVLGAVRGDSMLRRHMGSVFDEVYFDEVQDQRCLDIELLLSIIKDGRGFHLGEPLHSSYLFPQAHFHPSAGDTAQSISQDSTFRFPDIKALFYEHFAAASASANQAQLARPTLFTLSKNYRSHQGILALASLVMDMLWNETVDKLEPEVGQLCGPKPILFVGCDSQVLVTKNVGLVKLSERIADFGAEQVILVRDEDAKTRLQAEIGDVALVLTILQSKGMEFDDVILWDFFTGCRCPASVRCLGALVKGAAGDFDAKKHAALCSDLKHLYVAITRARIQLSIIESSESAVAPVVKLLTQDLPEPLVEVTGPHHPNVSIFADKLKALRPGTSIDRRRWSLRGEQLMRQRNFNDALMCFRKARDHRGERIAQAHILEGEGRRCDAVDDVEGFTHNLQTAVDLFLEAKLVGDAVRNLERMGKFSEAAELWAQQEKYSKAAPLFAKAGLFDRAATFYDLSEKYDEAAAALRQGNHFDQLVSYLSSNRERIDPTCYRSHSRLCNLLLRQGRIPPAYRELAVKTLGSHAEQEAFFIEHEMHEQLAESYADRGMYNDLFYLLVRMGEMERALSALTGDGSLRSIPKIPEDHVWKVLDYAWAGRLIRPSEQPPGATAKLTTQGNCFLTPRQLKRYEQWDVGYQLIHHLQGTETYKQLRDTEDTPIKKFLHLYVITLAPMRITQPPSLAELPFEIVKEAISTVKDLFVQAESDAWSAVLLLTGVFNMDGKTYVLLPWSPLRENSTDIIAGDYPQLAKTWLLDKMASAILELDKKARELRKTEWPVRCVQFLRKGYCPKAQQGECMKFHKPPHASDCSQMIKDLLRVNLVFCDLTGLYYHRVMTEQFQERFLGTRRYWLEQLLRELTYISSFEQDTSVLMKAQTELFCGNQFVVIASRLEELLFFRLRSVEWLTLVGRCVERRFFRALSHKIYSLTDGGSMKQQLQTVWVLSCLEGDISIQNAPIFKSNLEAFLTGLDCTEIRYLTSVHAVTAVFEFFTLYLIFLTCPRAFVVPQSWADMHLPWVAAHPSATLSESKRYIYQECLIQLVVGFCRILSRLDKAFNNDPDFSFCFGGRGYPRWILQQRNAELLAIAIINLGSTNILVHGFRDAWMRATEAFEYRNVRADYLRHNTLEELCTKLTHSFAVYGDKNSLIVITRTGQPHVFSGFLKKLGVETISMDFFYSLRPTEPLAGHPATSASNTDQYSTREIEAVTTIQRFWRSRFPKLRDTRTFKQTPEAQAAAIFIALGAQKCVTVATRAILVSQGVNLHLKLATAQNTLCELQKQTITCVNDARVPIDRFDLLDDVLERLRHVDGMLRDAAERMSREHLAGQIERGSLAELRKVFRDIESVVEKAEDEMRRGREVVGSVSEGCFQT</sequence>
<dbReference type="InterPro" id="IPR039904">
    <property type="entry name" value="TRANK1"/>
</dbReference>
<dbReference type="GO" id="GO:0005524">
    <property type="term" value="F:ATP binding"/>
    <property type="evidence" value="ECO:0007669"/>
    <property type="project" value="UniProtKB-UniRule"/>
</dbReference>
<gene>
    <name evidence="8" type="ORF">AOQ84DRAFT_221144</name>
</gene>
<proteinExistence type="predicted"/>
<evidence type="ECO:0000256" key="3">
    <source>
        <dbReference type="ARBA" id="ARBA00022806"/>
    </source>
</evidence>
<evidence type="ECO:0000256" key="5">
    <source>
        <dbReference type="PROSITE-ProRule" id="PRU00560"/>
    </source>
</evidence>
<dbReference type="OrthoDB" id="3156807at2759"/>
<feature type="domain" description="UvrD-like helicase ATP-binding" evidence="7">
    <location>
        <begin position="532"/>
        <end position="922"/>
    </location>
</feature>